<dbReference type="AlphaFoldDB" id="A0A2L0F459"/>
<evidence type="ECO:0000256" key="3">
    <source>
        <dbReference type="ARBA" id="ARBA00022989"/>
    </source>
</evidence>
<accession>A0A2L0F459</accession>
<evidence type="ECO:0000313" key="8">
    <source>
        <dbReference type="Proteomes" id="UP000238348"/>
    </source>
</evidence>
<evidence type="ECO:0008006" key="9">
    <source>
        <dbReference type="Google" id="ProtNLM"/>
    </source>
</evidence>
<evidence type="ECO:0000256" key="5">
    <source>
        <dbReference type="SAM" id="MobiDB-lite"/>
    </source>
</evidence>
<protein>
    <recommendedName>
        <fullName evidence="9">TonB C-terminal domain-containing protein</fullName>
    </recommendedName>
</protein>
<dbReference type="NCBIfam" id="TIGR01352">
    <property type="entry name" value="tonB_Cterm"/>
    <property type="match status" value="1"/>
</dbReference>
<feature type="compositionally biased region" description="Low complexity" evidence="5">
    <location>
        <begin position="29"/>
        <end position="69"/>
    </location>
</feature>
<evidence type="ECO:0000256" key="2">
    <source>
        <dbReference type="ARBA" id="ARBA00022692"/>
    </source>
</evidence>
<evidence type="ECO:0000256" key="6">
    <source>
        <dbReference type="SAM" id="SignalP"/>
    </source>
</evidence>
<name>A0A2L0F459_SORCE</name>
<proteinExistence type="predicted"/>
<keyword evidence="4" id="KW-0472">Membrane</keyword>
<dbReference type="OrthoDB" id="5521539at2"/>
<reference evidence="7 8" key="1">
    <citation type="submission" date="2015-09" db="EMBL/GenBank/DDBJ databases">
        <title>Sorangium comparison.</title>
        <authorList>
            <person name="Zaburannyi N."/>
            <person name="Bunk B."/>
            <person name="Overmann J."/>
            <person name="Mueller R."/>
        </authorList>
    </citation>
    <scope>NUCLEOTIDE SEQUENCE [LARGE SCALE GENOMIC DNA]</scope>
    <source>
        <strain evidence="7 8">So ce26</strain>
    </source>
</reference>
<dbReference type="GO" id="GO:0016020">
    <property type="term" value="C:membrane"/>
    <property type="evidence" value="ECO:0007669"/>
    <property type="project" value="UniProtKB-SubCell"/>
</dbReference>
<organism evidence="7 8">
    <name type="scientific">Sorangium cellulosum</name>
    <name type="common">Polyangium cellulosum</name>
    <dbReference type="NCBI Taxonomy" id="56"/>
    <lineage>
        <taxon>Bacteria</taxon>
        <taxon>Pseudomonadati</taxon>
        <taxon>Myxococcota</taxon>
        <taxon>Polyangia</taxon>
        <taxon>Polyangiales</taxon>
        <taxon>Polyangiaceae</taxon>
        <taxon>Sorangium</taxon>
    </lineage>
</organism>
<sequence>MSSRRTGLLLLIALLGGCASTPPPPPEPAQSGSPAPAGAASPAPAGAASPAPAGTPAGAAAGPTPAAGEAPPPGAQVPQTKPAAAAATDATGKPAAGGSHGSVRPSTGTATGTLGGNISEADVRDVVEKHGELFDECYKIGIKGSPKFMGKVTVKATIGPSGKVNKADVVRSTAKNAQVDACVASAFEKMLFPIPKGGVTTVITFPIEFSGLEVVQP</sequence>
<dbReference type="EMBL" id="CP012673">
    <property type="protein sequence ID" value="AUX46342.1"/>
    <property type="molecule type" value="Genomic_DNA"/>
</dbReference>
<feature type="compositionally biased region" description="Low complexity" evidence="5">
    <location>
        <begin position="76"/>
        <end position="97"/>
    </location>
</feature>
<dbReference type="InterPro" id="IPR049806">
    <property type="entry name" value="MasK-like_C"/>
</dbReference>
<dbReference type="InterPro" id="IPR006260">
    <property type="entry name" value="TonB/TolA_C"/>
</dbReference>
<keyword evidence="3" id="KW-1133">Transmembrane helix</keyword>
<dbReference type="NCBIfam" id="NF033768">
    <property type="entry name" value="myxo_SS_tail"/>
    <property type="match status" value="1"/>
</dbReference>
<gene>
    <name evidence="7" type="ORF">SOCE26_078480</name>
</gene>
<keyword evidence="6" id="KW-0732">Signal</keyword>
<feature type="chain" id="PRO_5014953681" description="TonB C-terminal domain-containing protein" evidence="6">
    <location>
        <begin position="22"/>
        <end position="217"/>
    </location>
</feature>
<comment type="subcellular location">
    <subcellularLocation>
        <location evidence="1">Membrane</location>
        <topology evidence="1">Single-pass membrane protein</topology>
    </subcellularLocation>
</comment>
<dbReference type="PROSITE" id="PS51257">
    <property type="entry name" value="PROKAR_LIPOPROTEIN"/>
    <property type="match status" value="1"/>
</dbReference>
<feature type="signal peptide" evidence="6">
    <location>
        <begin position="1"/>
        <end position="21"/>
    </location>
</feature>
<evidence type="ECO:0000256" key="1">
    <source>
        <dbReference type="ARBA" id="ARBA00004167"/>
    </source>
</evidence>
<dbReference type="Proteomes" id="UP000238348">
    <property type="component" value="Chromosome"/>
</dbReference>
<evidence type="ECO:0000256" key="4">
    <source>
        <dbReference type="ARBA" id="ARBA00023136"/>
    </source>
</evidence>
<dbReference type="RefSeq" id="WP_104984552.1">
    <property type="nucleotide sequence ID" value="NZ_CP012673.1"/>
</dbReference>
<evidence type="ECO:0000313" key="7">
    <source>
        <dbReference type="EMBL" id="AUX46342.1"/>
    </source>
</evidence>
<keyword evidence="2" id="KW-0812">Transmembrane</keyword>
<feature type="region of interest" description="Disordered" evidence="5">
    <location>
        <begin position="16"/>
        <end position="117"/>
    </location>
</feature>